<evidence type="ECO:0000313" key="4">
    <source>
        <dbReference type="Proteomes" id="UP000182888"/>
    </source>
</evidence>
<protein>
    <submittedName>
        <fullName evidence="3">Short chain enoyl-CoA hydratase</fullName>
        <ecNumber evidence="3">4.2.1.17</ecNumber>
    </submittedName>
</protein>
<name>A0A0K2W1F6_MESPL</name>
<dbReference type="Pfam" id="PF00378">
    <property type="entry name" value="ECH_1"/>
    <property type="match status" value="1"/>
</dbReference>
<keyword evidence="3" id="KW-0456">Lyase</keyword>
<dbReference type="EC" id="4.2.1.17" evidence="3"/>
<dbReference type="InterPro" id="IPR018376">
    <property type="entry name" value="Enoyl-CoA_hyd/isom_CS"/>
</dbReference>
<dbReference type="PROSITE" id="PS00166">
    <property type="entry name" value="ENOYL_COA_HYDRATASE"/>
    <property type="match status" value="1"/>
</dbReference>
<dbReference type="SUPFAM" id="SSF52096">
    <property type="entry name" value="ClpP/crotonase"/>
    <property type="match status" value="1"/>
</dbReference>
<organism evidence="3 4">
    <name type="scientific">Mesorhizobium plurifarium</name>
    <dbReference type="NCBI Taxonomy" id="69974"/>
    <lineage>
        <taxon>Bacteria</taxon>
        <taxon>Pseudomonadati</taxon>
        <taxon>Pseudomonadota</taxon>
        <taxon>Alphaproteobacteria</taxon>
        <taxon>Hyphomicrobiales</taxon>
        <taxon>Phyllobacteriaceae</taxon>
        <taxon>Mesorhizobium</taxon>
    </lineage>
</organism>
<dbReference type="GO" id="GO:0004300">
    <property type="term" value="F:enoyl-CoA hydratase activity"/>
    <property type="evidence" value="ECO:0007669"/>
    <property type="project" value="UniProtKB-EC"/>
</dbReference>
<evidence type="ECO:0000256" key="2">
    <source>
        <dbReference type="RuleBase" id="RU003707"/>
    </source>
</evidence>
<dbReference type="EMBL" id="CCND01000017">
    <property type="protein sequence ID" value="CDX58797.1"/>
    <property type="molecule type" value="Genomic_DNA"/>
</dbReference>
<evidence type="ECO:0000313" key="3">
    <source>
        <dbReference type="EMBL" id="CDX58797.1"/>
    </source>
</evidence>
<accession>A0A0K2W1F6</accession>
<gene>
    <name evidence="3" type="ORF">MPL1032_240262</name>
</gene>
<reference evidence="4" key="1">
    <citation type="submission" date="2014-08" db="EMBL/GenBank/DDBJ databases">
        <authorList>
            <person name="Edwards T."/>
        </authorList>
    </citation>
    <scope>NUCLEOTIDE SEQUENCE [LARGE SCALE GENOMIC DNA]</scope>
</reference>
<dbReference type="InterPro" id="IPR001753">
    <property type="entry name" value="Enoyl-CoA_hydra/iso"/>
</dbReference>
<proteinExistence type="inferred from homology"/>
<sequence>MTVSRFDERPAQEAPAVLEWIDEGIARITFTRGDSHNTVTFEFLDTVDRLLREVSARKARVLILTGSGRTFCGGAQITYFTDPQSPLYRNARAIRDDYVVAILNVFSKVRDASCVTIASINGFALGGGCELALSCDFRLMADHTRMGLTETRIGALAAAGGVQLLARVVGRAKALEIALLGEQLSARDAQAAGLVTSLYPADQLAAATEAFARRFLVCSPISIAETKRALYRCETVGGQEADQIALDAVASAAAGAEWWEGMAAFTEKRNPSFRAGD</sequence>
<dbReference type="GO" id="GO:0006635">
    <property type="term" value="P:fatty acid beta-oxidation"/>
    <property type="evidence" value="ECO:0007669"/>
    <property type="project" value="TreeGrafter"/>
</dbReference>
<dbReference type="Gene3D" id="3.90.226.10">
    <property type="entry name" value="2-enoyl-CoA Hydratase, Chain A, domain 1"/>
    <property type="match status" value="1"/>
</dbReference>
<comment type="similarity">
    <text evidence="1 2">Belongs to the enoyl-CoA hydratase/isomerase family.</text>
</comment>
<dbReference type="CDD" id="cd06558">
    <property type="entry name" value="crotonase-like"/>
    <property type="match status" value="1"/>
</dbReference>
<dbReference type="InterPro" id="IPR029045">
    <property type="entry name" value="ClpP/crotonase-like_dom_sf"/>
</dbReference>
<dbReference type="PANTHER" id="PTHR11941">
    <property type="entry name" value="ENOYL-COA HYDRATASE-RELATED"/>
    <property type="match status" value="1"/>
</dbReference>
<dbReference type="AlphaFoldDB" id="A0A0K2W1F6"/>
<evidence type="ECO:0000256" key="1">
    <source>
        <dbReference type="ARBA" id="ARBA00005254"/>
    </source>
</evidence>
<dbReference type="Proteomes" id="UP000182888">
    <property type="component" value="Unassembled WGS sequence"/>
</dbReference>
<dbReference type="PANTHER" id="PTHR11941:SF54">
    <property type="entry name" value="ENOYL-COA HYDRATASE, MITOCHONDRIAL"/>
    <property type="match status" value="1"/>
</dbReference>